<evidence type="ECO:0000313" key="1">
    <source>
        <dbReference type="EMBL" id="KAJ8118731.1"/>
    </source>
</evidence>
<dbReference type="EMBL" id="JAPHNI010000011">
    <property type="protein sequence ID" value="KAJ8118731.1"/>
    <property type="molecule type" value="Genomic_DNA"/>
</dbReference>
<name>A0ACC2IU42_9PLEO</name>
<evidence type="ECO:0000313" key="2">
    <source>
        <dbReference type="Proteomes" id="UP001153331"/>
    </source>
</evidence>
<reference evidence="1" key="1">
    <citation type="submission" date="2022-11" db="EMBL/GenBank/DDBJ databases">
        <title>Genome Sequence of Boeremia exigua.</title>
        <authorList>
            <person name="Buettner E."/>
        </authorList>
    </citation>
    <scope>NUCLEOTIDE SEQUENCE</scope>
    <source>
        <strain evidence="1">CU02</strain>
    </source>
</reference>
<gene>
    <name evidence="1" type="ORF">OPT61_g343</name>
</gene>
<proteinExistence type="predicted"/>
<keyword evidence="2" id="KW-1185">Reference proteome</keyword>
<accession>A0ACC2IU42</accession>
<comment type="caution">
    <text evidence="1">The sequence shown here is derived from an EMBL/GenBank/DDBJ whole genome shotgun (WGS) entry which is preliminary data.</text>
</comment>
<organism evidence="1 2">
    <name type="scientific">Boeremia exigua</name>
    <dbReference type="NCBI Taxonomy" id="749465"/>
    <lineage>
        <taxon>Eukaryota</taxon>
        <taxon>Fungi</taxon>
        <taxon>Dikarya</taxon>
        <taxon>Ascomycota</taxon>
        <taxon>Pezizomycotina</taxon>
        <taxon>Dothideomycetes</taxon>
        <taxon>Pleosporomycetidae</taxon>
        <taxon>Pleosporales</taxon>
        <taxon>Pleosporineae</taxon>
        <taxon>Didymellaceae</taxon>
        <taxon>Boeremia</taxon>
    </lineage>
</organism>
<protein>
    <submittedName>
        <fullName evidence="1">Uncharacterized protein</fullName>
    </submittedName>
</protein>
<sequence length="291" mass="32272">MTHRALLSVRTTSKTFKGSSSITESVTMSAGMSPLANKLNNEITSICKKIGQRRSITIILDNKKHCKIGPQMLKRLRTGSKLTASDWRRLLDLLVRPKAAGQKILVQGGHDLPEAEFDDHEPFILIHKLSKGDTKSSSTAWCITACNPTSNTVNTYAVGYVEGERKGFAQIAAVFDTQQHTIRSTYHQETSSCSDQHVPYSDAILLDMLLDIVAGEFSLHDRSIDDGLAFQLEILQAIEERYVEAEAADAILRASAMEPSVAVRAPKRKRVPIGDRLKERKEKKVKTELPS</sequence>
<dbReference type="Proteomes" id="UP001153331">
    <property type="component" value="Unassembled WGS sequence"/>
</dbReference>